<evidence type="ECO:0000256" key="10">
    <source>
        <dbReference type="ARBA" id="ARBA00023316"/>
    </source>
</evidence>
<dbReference type="InterPro" id="IPR036615">
    <property type="entry name" value="Mur_ligase_C_dom_sf"/>
</dbReference>
<dbReference type="Gene3D" id="3.40.1390.10">
    <property type="entry name" value="MurE/MurF, N-terminal domain"/>
    <property type="match status" value="1"/>
</dbReference>
<dbReference type="InterPro" id="IPR004101">
    <property type="entry name" value="Mur_ligase_C"/>
</dbReference>
<keyword evidence="9 11" id="KW-0131">Cell cycle</keyword>
<dbReference type="Gene3D" id="3.40.1190.10">
    <property type="entry name" value="Mur-like, catalytic domain"/>
    <property type="match status" value="1"/>
</dbReference>
<dbReference type="GO" id="GO:0004326">
    <property type="term" value="F:tetrahydrofolylpolyglutamate synthase activity"/>
    <property type="evidence" value="ECO:0007669"/>
    <property type="project" value="InterPro"/>
</dbReference>
<evidence type="ECO:0000256" key="11">
    <source>
        <dbReference type="HAMAP-Rule" id="MF_00208"/>
    </source>
</evidence>
<feature type="binding site" evidence="11">
    <location>
        <position position="496"/>
    </location>
    <ligand>
        <name>meso-2,6-diaminopimelate</name>
        <dbReference type="ChEBI" id="CHEBI:57791"/>
    </ligand>
</feature>
<dbReference type="AlphaFoldDB" id="A0A6F8PLE1"/>
<keyword evidence="11" id="KW-0460">Magnesium</keyword>
<dbReference type="GO" id="GO:0008765">
    <property type="term" value="F:UDP-N-acetylmuramoylalanyl-D-glutamate-2,6-diaminopimelate ligase activity"/>
    <property type="evidence" value="ECO:0007669"/>
    <property type="project" value="UniProtKB-UniRule"/>
</dbReference>
<feature type="binding site" evidence="11">
    <location>
        <position position="492"/>
    </location>
    <ligand>
        <name>meso-2,6-diaminopimelate</name>
        <dbReference type="ChEBI" id="CHEBI:57791"/>
    </ligand>
</feature>
<feature type="binding site" evidence="11">
    <location>
        <position position="39"/>
    </location>
    <ligand>
        <name>UDP-N-acetyl-alpha-D-muramoyl-L-alanyl-D-glutamate</name>
        <dbReference type="ChEBI" id="CHEBI:83900"/>
    </ligand>
</feature>
<dbReference type="GO" id="GO:0008360">
    <property type="term" value="P:regulation of cell shape"/>
    <property type="evidence" value="ECO:0007669"/>
    <property type="project" value="UniProtKB-KW"/>
</dbReference>
<feature type="binding site" evidence="11">
    <location>
        <position position="207"/>
    </location>
    <ligand>
        <name>UDP-N-acetyl-alpha-D-muramoyl-L-alanyl-D-glutamate</name>
        <dbReference type="ChEBI" id="CHEBI:83900"/>
    </ligand>
</feature>
<keyword evidence="10 11" id="KW-0961">Cell wall biogenesis/degradation</keyword>
<dbReference type="Gene3D" id="3.90.190.20">
    <property type="entry name" value="Mur ligase, C-terminal domain"/>
    <property type="match status" value="1"/>
</dbReference>
<dbReference type="SUPFAM" id="SSF53623">
    <property type="entry name" value="MurD-like peptide ligases, catalytic domain"/>
    <property type="match status" value="1"/>
</dbReference>
<comment type="subcellular location">
    <subcellularLocation>
        <location evidence="11 12">Cytoplasm</location>
    </subcellularLocation>
</comment>
<dbReference type="Pfam" id="PF01225">
    <property type="entry name" value="Mur_ligase"/>
    <property type="match status" value="1"/>
</dbReference>
<protein>
    <recommendedName>
        <fullName evidence="11">UDP-N-acetylmuramoyl-L-alanyl-D-glutamate--2,6-diaminopimelate ligase</fullName>
        <ecNumber evidence="11">6.3.2.13</ecNumber>
    </recommendedName>
    <alternativeName>
        <fullName evidence="11">Meso-A2pm-adding enzyme</fullName>
    </alternativeName>
    <alternativeName>
        <fullName evidence="11">Meso-diaminopimelate-adding enzyme</fullName>
    </alternativeName>
    <alternativeName>
        <fullName evidence="11">UDP-MurNAc-L-Ala-D-Glu:meso-diaminopimelate ligase</fullName>
    </alternativeName>
    <alternativeName>
        <fullName evidence="11">UDP-MurNAc-tripeptide synthetase</fullName>
    </alternativeName>
    <alternativeName>
        <fullName evidence="11">UDP-N-acetylmuramyl-tripeptide synthetase</fullName>
    </alternativeName>
</protein>
<feature type="binding site" evidence="11">
    <location>
        <begin position="180"/>
        <end position="181"/>
    </location>
    <ligand>
        <name>UDP-N-acetyl-alpha-D-muramoyl-L-alanyl-D-glutamate</name>
        <dbReference type="ChEBI" id="CHEBI:83900"/>
    </ligand>
</feature>
<evidence type="ECO:0000313" key="16">
    <source>
        <dbReference type="EMBL" id="BBP42906.1"/>
    </source>
</evidence>
<dbReference type="PROSITE" id="PS01011">
    <property type="entry name" value="FOLYLPOLYGLU_SYNT_1"/>
    <property type="match status" value="1"/>
</dbReference>
<dbReference type="SUPFAM" id="SSF63418">
    <property type="entry name" value="MurE/MurF N-terminal domain"/>
    <property type="match status" value="1"/>
</dbReference>
<keyword evidence="6 11" id="KW-0067">ATP-binding</keyword>
<keyword evidence="7 11" id="KW-0133">Cell shape</keyword>
<dbReference type="NCBIfam" id="NF001126">
    <property type="entry name" value="PRK00139.1-4"/>
    <property type="match status" value="1"/>
</dbReference>
<dbReference type="UniPathway" id="UPA00219"/>
<dbReference type="GO" id="GO:0071555">
    <property type="term" value="P:cell wall organization"/>
    <property type="evidence" value="ECO:0007669"/>
    <property type="project" value="UniProtKB-KW"/>
</dbReference>
<feature type="modified residue" description="N6-carboxylysine" evidence="11">
    <location>
        <position position="247"/>
    </location>
</feature>
<comment type="cofactor">
    <cofactor evidence="11">
        <name>Mg(2+)</name>
        <dbReference type="ChEBI" id="CHEBI:18420"/>
    </cofactor>
</comment>
<dbReference type="PANTHER" id="PTHR23135">
    <property type="entry name" value="MUR LIGASE FAMILY MEMBER"/>
    <property type="match status" value="1"/>
</dbReference>
<dbReference type="Proteomes" id="UP000501466">
    <property type="component" value="Chromosome"/>
</dbReference>
<evidence type="ECO:0000259" key="14">
    <source>
        <dbReference type="Pfam" id="PF02875"/>
    </source>
</evidence>
<keyword evidence="4 11" id="KW-0132">Cell division</keyword>
<dbReference type="GO" id="GO:0009252">
    <property type="term" value="P:peptidoglycan biosynthetic process"/>
    <property type="evidence" value="ECO:0007669"/>
    <property type="project" value="UniProtKB-UniRule"/>
</dbReference>
<evidence type="ECO:0000256" key="3">
    <source>
        <dbReference type="ARBA" id="ARBA00022598"/>
    </source>
</evidence>
<reference evidence="17" key="1">
    <citation type="submission" date="2019-11" db="EMBL/GenBank/DDBJ databases">
        <title>Isolation and characterization of two novel species in the genus Thiomicrorhabdus.</title>
        <authorList>
            <person name="Mochizuki J."/>
            <person name="Kojima H."/>
            <person name="Fukui M."/>
        </authorList>
    </citation>
    <scope>NUCLEOTIDE SEQUENCE [LARGE SCALE GENOMIC DNA]</scope>
    <source>
        <strain evidence="17">AkT22</strain>
    </source>
</reference>
<evidence type="ECO:0000259" key="13">
    <source>
        <dbReference type="Pfam" id="PF01225"/>
    </source>
</evidence>
<dbReference type="InterPro" id="IPR005761">
    <property type="entry name" value="UDP-N-AcMur-Glu-dNH2Pim_ligase"/>
</dbReference>
<evidence type="ECO:0000256" key="4">
    <source>
        <dbReference type="ARBA" id="ARBA00022618"/>
    </source>
</evidence>
<comment type="pathway">
    <text evidence="11 12">Cell wall biogenesis; peptidoglycan biosynthesis.</text>
</comment>
<feature type="binding site" evidence="11">
    <location>
        <position position="179"/>
    </location>
    <ligand>
        <name>UDP-N-acetyl-alpha-D-muramoyl-L-alanyl-D-glutamate</name>
        <dbReference type="ChEBI" id="CHEBI:83900"/>
    </ligand>
</feature>
<comment type="catalytic activity">
    <reaction evidence="11">
        <text>UDP-N-acetyl-alpha-D-muramoyl-L-alanyl-D-glutamate + meso-2,6-diaminopimelate + ATP = UDP-N-acetyl-alpha-D-muramoyl-L-alanyl-gamma-D-glutamyl-meso-2,6-diaminopimelate + ADP + phosphate + H(+)</text>
        <dbReference type="Rhea" id="RHEA:23676"/>
        <dbReference type="ChEBI" id="CHEBI:15378"/>
        <dbReference type="ChEBI" id="CHEBI:30616"/>
        <dbReference type="ChEBI" id="CHEBI:43474"/>
        <dbReference type="ChEBI" id="CHEBI:57791"/>
        <dbReference type="ChEBI" id="CHEBI:83900"/>
        <dbReference type="ChEBI" id="CHEBI:83905"/>
        <dbReference type="ChEBI" id="CHEBI:456216"/>
        <dbReference type="EC" id="6.3.2.13"/>
    </reaction>
</comment>
<dbReference type="InterPro" id="IPR018109">
    <property type="entry name" value="Folylpolyglutamate_synth_CS"/>
</dbReference>
<dbReference type="NCBIfam" id="TIGR01085">
    <property type="entry name" value="murE"/>
    <property type="match status" value="1"/>
</dbReference>
<feature type="binding site" evidence="11">
    <location>
        <position position="415"/>
    </location>
    <ligand>
        <name>meso-2,6-diaminopimelate</name>
        <dbReference type="ChEBI" id="CHEBI:57791"/>
    </ligand>
</feature>
<organism evidence="16 17">
    <name type="scientific">Thiosulfativibrio zosterae</name>
    <dbReference type="NCBI Taxonomy" id="2675053"/>
    <lineage>
        <taxon>Bacteria</taxon>
        <taxon>Pseudomonadati</taxon>
        <taxon>Pseudomonadota</taxon>
        <taxon>Gammaproteobacteria</taxon>
        <taxon>Thiotrichales</taxon>
        <taxon>Piscirickettsiaceae</taxon>
        <taxon>Thiosulfativibrio</taxon>
    </lineage>
</organism>
<dbReference type="Pfam" id="PF02875">
    <property type="entry name" value="Mur_ligase_C"/>
    <property type="match status" value="1"/>
</dbReference>
<evidence type="ECO:0000259" key="15">
    <source>
        <dbReference type="Pfam" id="PF08245"/>
    </source>
</evidence>
<gene>
    <name evidence="11 16" type="primary">murE</name>
    <name evidence="16" type="ORF">THMIRHAT_06520</name>
</gene>
<comment type="function">
    <text evidence="11">Catalyzes the addition of meso-diaminopimelic acid to the nucleotide precursor UDP-N-acetylmuramoyl-L-alanyl-D-glutamate (UMAG) in the biosynthesis of bacterial cell-wall peptidoglycan.</text>
</comment>
<dbReference type="GO" id="GO:0000287">
    <property type="term" value="F:magnesium ion binding"/>
    <property type="evidence" value="ECO:0007669"/>
    <property type="project" value="UniProtKB-UniRule"/>
</dbReference>
<dbReference type="PANTHER" id="PTHR23135:SF4">
    <property type="entry name" value="UDP-N-ACETYLMURAMOYL-L-ALANYL-D-GLUTAMATE--2,6-DIAMINOPIMELATE LIGASE MURE HOMOLOG, CHLOROPLASTIC"/>
    <property type="match status" value="1"/>
</dbReference>
<evidence type="ECO:0000256" key="12">
    <source>
        <dbReference type="RuleBase" id="RU004135"/>
    </source>
</evidence>
<accession>A0A6F8PLE1</accession>
<feature type="short sequence motif" description="Meso-diaminopimelate recognition motif" evidence="11">
    <location>
        <begin position="439"/>
        <end position="442"/>
    </location>
</feature>
<sequence length="525" mass="57341">MRPLYDVWQFISQSTDLVILNGHLGDAANYPIQDLFDDSRQVQANSVFIAVSGNKLHGNAFIEKAITQGAICVITDEKPCEEVLSQMPPAVAIWWVADLVTVLPKLAAWFYNAPSTQLKLIGITGTNGKTSTAFYTAQLLSHLTHEPVAMIGTLGNGLVTYDANVASNPLKVDLEVSPNTTPDVIVLNRVLAKFVAQGIRYCVMEVSSHGIVLNRIAGLIFNAVALTQVTRDHLDFHQTEAAYRQAKQALFEDYSATYQVLNLDDALGQALYASDAQPSKKFGYSLQVAADLSLLNLKLNAQGMMFDIATEHAKFATHAALMGRFNAENLACAVGLSLVNGFELSAIVEALPKLQAVTGRMEKVRSLPSVLVDYAHTPDALQQALLAVRQHMAPVETTGQSDQKLWVVFGCGGNRDKGKRPLMGKVSQNYADAVVLTDDNPRCEASYDILSDILQGFNPTKHPQPLMIPDRQTAIETALSQANPQDIILIAGKGHETYQAFCQEQTYFSDQATVLAWKKKDDMDS</sequence>
<dbReference type="InterPro" id="IPR000713">
    <property type="entry name" value="Mur_ligase_N"/>
</dbReference>
<feature type="binding site" evidence="11">
    <location>
        <begin position="439"/>
        <end position="442"/>
    </location>
    <ligand>
        <name>meso-2,6-diaminopimelate</name>
        <dbReference type="ChEBI" id="CHEBI:57791"/>
    </ligand>
</feature>
<dbReference type="RefSeq" id="WP_173290739.1">
    <property type="nucleotide sequence ID" value="NZ_AP021888.1"/>
</dbReference>
<keyword evidence="5 11" id="KW-0547">Nucleotide-binding</keyword>
<proteinExistence type="inferred from homology"/>
<dbReference type="GO" id="GO:0005737">
    <property type="term" value="C:cytoplasm"/>
    <property type="evidence" value="ECO:0007669"/>
    <property type="project" value="UniProtKB-SubCell"/>
</dbReference>
<feature type="domain" description="Mur ligase C-terminal" evidence="14">
    <location>
        <begin position="359"/>
        <end position="494"/>
    </location>
</feature>
<evidence type="ECO:0000256" key="5">
    <source>
        <dbReference type="ARBA" id="ARBA00022741"/>
    </source>
</evidence>
<evidence type="ECO:0000313" key="17">
    <source>
        <dbReference type="Proteomes" id="UP000501466"/>
    </source>
</evidence>
<keyword evidence="8 11" id="KW-0573">Peptidoglycan synthesis</keyword>
<dbReference type="InterPro" id="IPR035911">
    <property type="entry name" value="MurE/MurF_N"/>
</dbReference>
<feature type="binding site" evidence="11">
    <location>
        <begin position="125"/>
        <end position="131"/>
    </location>
    <ligand>
        <name>ATP</name>
        <dbReference type="ChEBI" id="CHEBI:30616"/>
    </ligand>
</feature>
<name>A0A6F8PLE1_9GAMM</name>
<dbReference type="InterPro" id="IPR036565">
    <property type="entry name" value="Mur-like_cat_sf"/>
</dbReference>
<dbReference type="EMBL" id="AP021888">
    <property type="protein sequence ID" value="BBP42906.1"/>
    <property type="molecule type" value="Genomic_DNA"/>
</dbReference>
<dbReference type="KEGG" id="tzo:THMIRHAT_06520"/>
<feature type="binding site" evidence="11">
    <location>
        <position position="215"/>
    </location>
    <ligand>
        <name>UDP-N-acetyl-alpha-D-muramoyl-L-alanyl-D-glutamate</name>
        <dbReference type="ChEBI" id="CHEBI:83900"/>
    </ligand>
</feature>
<comment type="caution">
    <text evidence="11">Lacks conserved residue(s) required for the propagation of feature annotation.</text>
</comment>
<evidence type="ECO:0000256" key="7">
    <source>
        <dbReference type="ARBA" id="ARBA00022960"/>
    </source>
</evidence>
<comment type="similarity">
    <text evidence="1 11">Belongs to the MurCDEF family. MurE subfamily.</text>
</comment>
<dbReference type="InterPro" id="IPR013221">
    <property type="entry name" value="Mur_ligase_cen"/>
</dbReference>
<dbReference type="SUPFAM" id="SSF53244">
    <property type="entry name" value="MurD-like peptide ligases, peptide-binding domain"/>
    <property type="match status" value="1"/>
</dbReference>
<feature type="domain" description="Mur ligase N-terminal catalytic" evidence="13">
    <location>
        <begin position="38"/>
        <end position="85"/>
    </location>
</feature>
<keyword evidence="17" id="KW-1185">Reference proteome</keyword>
<dbReference type="HAMAP" id="MF_00208">
    <property type="entry name" value="MurE"/>
    <property type="match status" value="1"/>
</dbReference>
<feature type="domain" description="Mur ligase central" evidence="15">
    <location>
        <begin position="123"/>
        <end position="336"/>
    </location>
</feature>
<dbReference type="GO" id="GO:0005524">
    <property type="term" value="F:ATP binding"/>
    <property type="evidence" value="ECO:0007669"/>
    <property type="project" value="UniProtKB-UniRule"/>
</dbReference>
<dbReference type="Pfam" id="PF08245">
    <property type="entry name" value="Mur_ligase_M"/>
    <property type="match status" value="1"/>
</dbReference>
<keyword evidence="2 11" id="KW-0963">Cytoplasm</keyword>
<keyword evidence="3 11" id="KW-0436">Ligase</keyword>
<evidence type="ECO:0000256" key="6">
    <source>
        <dbReference type="ARBA" id="ARBA00022840"/>
    </source>
</evidence>
<dbReference type="EC" id="6.3.2.13" evidence="11"/>
<evidence type="ECO:0000256" key="1">
    <source>
        <dbReference type="ARBA" id="ARBA00005898"/>
    </source>
</evidence>
<evidence type="ECO:0000256" key="9">
    <source>
        <dbReference type="ARBA" id="ARBA00023306"/>
    </source>
</evidence>
<evidence type="ECO:0000256" key="2">
    <source>
        <dbReference type="ARBA" id="ARBA00022490"/>
    </source>
</evidence>
<evidence type="ECO:0000256" key="8">
    <source>
        <dbReference type="ARBA" id="ARBA00022984"/>
    </source>
</evidence>
<comment type="PTM">
    <text evidence="11">Carboxylation is probably crucial for Mg(2+) binding and, consequently, for the gamma-phosphate positioning of ATP.</text>
</comment>
<dbReference type="GO" id="GO:0051301">
    <property type="term" value="P:cell division"/>
    <property type="evidence" value="ECO:0007669"/>
    <property type="project" value="UniProtKB-KW"/>
</dbReference>